<dbReference type="PANTHER" id="PTHR31379">
    <property type="entry name" value="F-BOX C PROTEIN-RELATED-RELATED"/>
    <property type="match status" value="1"/>
</dbReference>
<dbReference type="PANTHER" id="PTHR31379:SF1">
    <property type="entry name" value="F-BOX C PROTEIN-RELATED"/>
    <property type="match status" value="1"/>
</dbReference>
<reference evidence="2" key="1">
    <citation type="submission" date="2016-11" db="UniProtKB">
        <authorList>
            <consortium name="WormBaseParasite"/>
        </authorList>
    </citation>
    <scope>IDENTIFICATION</scope>
</reference>
<dbReference type="Proteomes" id="UP000095282">
    <property type="component" value="Unplaced"/>
</dbReference>
<sequence>MNRKPLTYDSLKTVILYMDANTRLLISSRIPSLHTTEQLVPLKIEELVIGQHKIGINQIDYEYGIYLCKEGKEPWKVSGSSGLAFKWTCKVDEYGMRDYITRAGGMLPGNNGRREENLFGEHDLTRIPTNTGRLRKLRQRIELEKQRRIQLVNYRPKSDAENITSSNYGNLLKFNTSRQKFKGKYTKKNLELLENKLIVELAISQVDHRIKEMENEIVLFENTKNNIRPKFEIHLTKGQKYYKVTVLERVNYDRDIHKAGNSLMKFIFSKRPLIQVNKLVFPRGCLTKIPGFLLYKLKIKNLDVTENVPDKLELAKLVTNKSSVPMEKLTMHILSNENPEMDYAFMNQFKVLEVEGIALLKLRFMESLQNQKVLFQMNLCVFLDFGDFISLIKNWVETNKPIGTCFTFFHWYTDEEKLIKIMNRVKHQIDGAIAGDKYVDIPMNNGTVTRVSNEQSEGEMWIQMEVVPFE</sequence>
<dbReference type="InterPro" id="IPR021942">
    <property type="entry name" value="DUF3557"/>
</dbReference>
<dbReference type="WBParaSite" id="Csp11.Scaffold564.g4043.t1">
    <property type="protein sequence ID" value="Csp11.Scaffold564.g4043.t1"/>
    <property type="gene ID" value="Csp11.Scaffold564.g4043"/>
</dbReference>
<accession>A0A1I7TAJ4</accession>
<dbReference type="AlphaFoldDB" id="A0A1I7TAJ4"/>
<dbReference type="Pfam" id="PF12078">
    <property type="entry name" value="DUF3557"/>
    <property type="match status" value="1"/>
</dbReference>
<keyword evidence="1" id="KW-1185">Reference proteome</keyword>
<evidence type="ECO:0000313" key="1">
    <source>
        <dbReference type="Proteomes" id="UP000095282"/>
    </source>
</evidence>
<evidence type="ECO:0000313" key="2">
    <source>
        <dbReference type="WBParaSite" id="Csp11.Scaffold564.g4043.t1"/>
    </source>
</evidence>
<name>A0A1I7TAJ4_9PELO</name>
<organism evidence="1 2">
    <name type="scientific">Caenorhabditis tropicalis</name>
    <dbReference type="NCBI Taxonomy" id="1561998"/>
    <lineage>
        <taxon>Eukaryota</taxon>
        <taxon>Metazoa</taxon>
        <taxon>Ecdysozoa</taxon>
        <taxon>Nematoda</taxon>
        <taxon>Chromadorea</taxon>
        <taxon>Rhabditida</taxon>
        <taxon>Rhabditina</taxon>
        <taxon>Rhabditomorpha</taxon>
        <taxon>Rhabditoidea</taxon>
        <taxon>Rhabditidae</taxon>
        <taxon>Peloderinae</taxon>
        <taxon>Caenorhabditis</taxon>
    </lineage>
</organism>
<proteinExistence type="predicted"/>
<protein>
    <submittedName>
        <fullName evidence="2">FBA_2 domain-containing protein</fullName>
    </submittedName>
</protein>